<dbReference type="PANTHER" id="PTHR11384:SF62">
    <property type="entry name" value="ATP-BINDING CASSETTE SUB-FAMILY D MEMBER 3"/>
    <property type="match status" value="1"/>
</dbReference>
<evidence type="ECO:0000313" key="8">
    <source>
        <dbReference type="Proteomes" id="UP000663845"/>
    </source>
</evidence>
<dbReference type="InterPro" id="IPR050835">
    <property type="entry name" value="ABC_transporter_sub-D"/>
</dbReference>
<dbReference type="Pfam" id="PF06472">
    <property type="entry name" value="ABC_membrane_2"/>
    <property type="match status" value="1"/>
</dbReference>
<keyword evidence="3 5" id="KW-1133">Transmembrane helix</keyword>
<feature type="transmembrane region" description="Helical" evidence="5">
    <location>
        <begin position="72"/>
        <end position="97"/>
    </location>
</feature>
<evidence type="ECO:0000256" key="4">
    <source>
        <dbReference type="ARBA" id="ARBA00023136"/>
    </source>
</evidence>
<sequence length="812" mass="92953">MAGMSKLPAIYRHGFVLATSMAVSYWMTVKWLRQRSKQLLEKDINSSMKSHVTKKNQSVAVDKRFFRNLIALLKILVPKIFCGESLFLALVAASLIARTYADVWMIKNSTSVESAIIGRNVPLFKENLARFAYAMPLIAFVNNALRYTLEELKLRFRKRLSLYLYDQYLKGFTYYQVNTLDSRINNIDQLLTQDVEKFCSSVADLYTNISKPFLDIIIYARKLSGSIGPGGPSLLVLYLVCSGLVLTRLRRPIGRMTVAEQQFEGEFRYVNSRLITNCEEIAFYNGSRREKMIIRDGFERLIKHLRSLIIFRLVMGCIDSVVAKSWLEMKQHDASDDYEKCIQIGLNNILKLYIRLFGTATAFGLWVFDTSELIQIATEKRKDNLIARADNADNDDDEKSSSDWFLECKWEYDTSSNTNLFIICSLKTGSDDNVLSYKLQLILDHSRMRIKKGEITHLSGDADDGSTLTNEQKERLQELAAQIPRPERSGPEIDTSTRNLKITKHECEGESSIRMTNGNTNTVETYQAHHTEVNNTFTQCFTIKHIIFSKKSTILPEILNQKRSQPVDKPVSVADLTVFYQMHDGAWRECQDVAIAPIPIRNEEPRWLTESVINILPDKLISFTIRGTLRVKGDIGLDNAARERMHRSLPQPFKFKIVVTDSSGKQCSLIVEQLNKPLDPLTRESFIYDEKSNIGEFLAFTYADDVEQEKRLHAGIFINKLGELVVKISGSYTGAYDRKIIRAMQYRAKQNKTLEVDMEGTTYDFYDTHGRAIAIFDPETYMFYAVRLELTTKTSKTVETVLIPVEKIKSTD</sequence>
<organism evidence="7 8">
    <name type="scientific">Adineta steineri</name>
    <dbReference type="NCBI Taxonomy" id="433720"/>
    <lineage>
        <taxon>Eukaryota</taxon>
        <taxon>Metazoa</taxon>
        <taxon>Spiralia</taxon>
        <taxon>Gnathifera</taxon>
        <taxon>Rotifera</taxon>
        <taxon>Eurotatoria</taxon>
        <taxon>Bdelloidea</taxon>
        <taxon>Adinetida</taxon>
        <taxon>Adinetidae</taxon>
        <taxon>Adineta</taxon>
    </lineage>
</organism>
<feature type="transmembrane region" description="Helical" evidence="5">
    <location>
        <begin position="12"/>
        <end position="32"/>
    </location>
</feature>
<evidence type="ECO:0000259" key="6">
    <source>
        <dbReference type="Pfam" id="PF06472"/>
    </source>
</evidence>
<keyword evidence="2 5" id="KW-0812">Transmembrane</keyword>
<dbReference type="Proteomes" id="UP000663845">
    <property type="component" value="Unassembled WGS sequence"/>
</dbReference>
<proteinExistence type="predicted"/>
<evidence type="ECO:0000256" key="2">
    <source>
        <dbReference type="ARBA" id="ARBA00022692"/>
    </source>
</evidence>
<accession>A0A814ED90</accession>
<evidence type="ECO:0000256" key="5">
    <source>
        <dbReference type="SAM" id="Phobius"/>
    </source>
</evidence>
<evidence type="ECO:0000256" key="3">
    <source>
        <dbReference type="ARBA" id="ARBA00022989"/>
    </source>
</evidence>
<dbReference type="GO" id="GO:0006635">
    <property type="term" value="P:fatty acid beta-oxidation"/>
    <property type="evidence" value="ECO:0007669"/>
    <property type="project" value="TreeGrafter"/>
</dbReference>
<dbReference type="GO" id="GO:0042760">
    <property type="term" value="P:very long-chain fatty acid catabolic process"/>
    <property type="evidence" value="ECO:0007669"/>
    <property type="project" value="TreeGrafter"/>
</dbReference>
<dbReference type="EMBL" id="CAJNOG010000117">
    <property type="protein sequence ID" value="CAF0967272.1"/>
    <property type="molecule type" value="Genomic_DNA"/>
</dbReference>
<dbReference type="GO" id="GO:0140359">
    <property type="term" value="F:ABC-type transporter activity"/>
    <property type="evidence" value="ECO:0007669"/>
    <property type="project" value="InterPro"/>
</dbReference>
<dbReference type="AlphaFoldDB" id="A0A814ED90"/>
<evidence type="ECO:0000313" key="7">
    <source>
        <dbReference type="EMBL" id="CAF0967272.1"/>
    </source>
</evidence>
<feature type="transmembrane region" description="Helical" evidence="5">
    <location>
        <begin position="131"/>
        <end position="149"/>
    </location>
</feature>
<dbReference type="GO" id="GO:0015910">
    <property type="term" value="P:long-chain fatty acid import into peroxisome"/>
    <property type="evidence" value="ECO:0007669"/>
    <property type="project" value="TreeGrafter"/>
</dbReference>
<reference evidence="7" key="1">
    <citation type="submission" date="2021-02" db="EMBL/GenBank/DDBJ databases">
        <authorList>
            <person name="Nowell W R."/>
        </authorList>
    </citation>
    <scope>NUCLEOTIDE SEQUENCE</scope>
</reference>
<keyword evidence="4 5" id="KW-0472">Membrane</keyword>
<dbReference type="GO" id="GO:0005324">
    <property type="term" value="F:long-chain fatty acid transmembrane transporter activity"/>
    <property type="evidence" value="ECO:0007669"/>
    <property type="project" value="TreeGrafter"/>
</dbReference>
<gene>
    <name evidence="7" type="ORF">JYZ213_LOCUS14191</name>
</gene>
<dbReference type="GO" id="GO:0007031">
    <property type="term" value="P:peroxisome organization"/>
    <property type="evidence" value="ECO:0007669"/>
    <property type="project" value="TreeGrafter"/>
</dbReference>
<name>A0A814ED90_9BILA</name>
<dbReference type="PANTHER" id="PTHR11384">
    <property type="entry name" value="ATP-BINDING CASSETTE, SUB-FAMILY D MEMBER"/>
    <property type="match status" value="1"/>
</dbReference>
<keyword evidence="1" id="KW-0813">Transport</keyword>
<protein>
    <recommendedName>
        <fullName evidence="6">ABC transmembrane type-1 domain-containing protein</fullName>
    </recommendedName>
</protein>
<evidence type="ECO:0000256" key="1">
    <source>
        <dbReference type="ARBA" id="ARBA00022448"/>
    </source>
</evidence>
<comment type="caution">
    <text evidence="7">The sequence shown here is derived from an EMBL/GenBank/DDBJ whole genome shotgun (WGS) entry which is preliminary data.</text>
</comment>
<dbReference type="GO" id="GO:0005524">
    <property type="term" value="F:ATP binding"/>
    <property type="evidence" value="ECO:0007669"/>
    <property type="project" value="InterPro"/>
</dbReference>
<feature type="domain" description="ABC transmembrane type-1" evidence="6">
    <location>
        <begin position="72"/>
        <end position="324"/>
    </location>
</feature>
<dbReference type="InterPro" id="IPR011527">
    <property type="entry name" value="ABC1_TM_dom"/>
</dbReference>
<dbReference type="GO" id="GO:0005778">
    <property type="term" value="C:peroxisomal membrane"/>
    <property type="evidence" value="ECO:0007669"/>
    <property type="project" value="TreeGrafter"/>
</dbReference>